<dbReference type="InterPro" id="IPR011006">
    <property type="entry name" value="CheY-like_superfamily"/>
</dbReference>
<dbReference type="Gene3D" id="3.40.50.2300">
    <property type="match status" value="1"/>
</dbReference>
<dbReference type="RefSeq" id="WP_202921818.1">
    <property type="nucleotide sequence ID" value="NZ_CP036274.1"/>
</dbReference>
<dbReference type="Pfam" id="PF00072">
    <property type="entry name" value="Response_reg"/>
    <property type="match status" value="1"/>
</dbReference>
<dbReference type="GO" id="GO:0000160">
    <property type="term" value="P:phosphorelay signal transduction system"/>
    <property type="evidence" value="ECO:0007669"/>
    <property type="project" value="InterPro"/>
</dbReference>
<dbReference type="PANTHER" id="PTHR44591:SF3">
    <property type="entry name" value="RESPONSE REGULATORY DOMAIN-CONTAINING PROTEIN"/>
    <property type="match status" value="1"/>
</dbReference>
<organism evidence="4 5">
    <name type="scientific">Anatilimnocola aggregata</name>
    <dbReference type="NCBI Taxonomy" id="2528021"/>
    <lineage>
        <taxon>Bacteria</taxon>
        <taxon>Pseudomonadati</taxon>
        <taxon>Planctomycetota</taxon>
        <taxon>Planctomycetia</taxon>
        <taxon>Pirellulales</taxon>
        <taxon>Pirellulaceae</taxon>
        <taxon>Anatilimnocola</taxon>
    </lineage>
</organism>
<evidence type="ECO:0000256" key="1">
    <source>
        <dbReference type="ARBA" id="ARBA00022553"/>
    </source>
</evidence>
<feature type="modified residue" description="4-aspartylphosphate" evidence="2">
    <location>
        <position position="53"/>
    </location>
</feature>
<dbReference type="CDD" id="cd00156">
    <property type="entry name" value="REC"/>
    <property type="match status" value="1"/>
</dbReference>
<accession>A0A517YBW1</accession>
<evidence type="ECO:0000313" key="4">
    <source>
        <dbReference type="EMBL" id="QDU27730.1"/>
    </source>
</evidence>
<feature type="domain" description="Response regulatory" evidence="3">
    <location>
        <begin position="3"/>
        <end position="118"/>
    </location>
</feature>
<dbReference type="InterPro" id="IPR001789">
    <property type="entry name" value="Sig_transdc_resp-reg_receiver"/>
</dbReference>
<reference evidence="4 5" key="1">
    <citation type="submission" date="2019-02" db="EMBL/GenBank/DDBJ databases">
        <title>Deep-cultivation of Planctomycetes and their phenomic and genomic characterization uncovers novel biology.</title>
        <authorList>
            <person name="Wiegand S."/>
            <person name="Jogler M."/>
            <person name="Boedeker C."/>
            <person name="Pinto D."/>
            <person name="Vollmers J."/>
            <person name="Rivas-Marin E."/>
            <person name="Kohn T."/>
            <person name="Peeters S.H."/>
            <person name="Heuer A."/>
            <person name="Rast P."/>
            <person name="Oberbeckmann S."/>
            <person name="Bunk B."/>
            <person name="Jeske O."/>
            <person name="Meyerdierks A."/>
            <person name="Storesund J.E."/>
            <person name="Kallscheuer N."/>
            <person name="Luecker S."/>
            <person name="Lage O.M."/>
            <person name="Pohl T."/>
            <person name="Merkel B.J."/>
            <person name="Hornburger P."/>
            <person name="Mueller R.-W."/>
            <person name="Bruemmer F."/>
            <person name="Labrenz M."/>
            <person name="Spormann A.M."/>
            <person name="Op den Camp H."/>
            <person name="Overmann J."/>
            <person name="Amann R."/>
            <person name="Jetten M.S.M."/>
            <person name="Mascher T."/>
            <person name="Medema M.H."/>
            <person name="Devos D.P."/>
            <person name="Kaster A.-K."/>
            <person name="Ovreas L."/>
            <person name="Rohde M."/>
            <person name="Galperin M.Y."/>
            <person name="Jogler C."/>
        </authorList>
    </citation>
    <scope>NUCLEOTIDE SEQUENCE [LARGE SCALE GENOMIC DNA]</scope>
    <source>
        <strain evidence="4 5">ETA_A8</strain>
    </source>
</reference>
<evidence type="ECO:0000256" key="2">
    <source>
        <dbReference type="PROSITE-ProRule" id="PRU00169"/>
    </source>
</evidence>
<dbReference type="AlphaFoldDB" id="A0A517YBW1"/>
<evidence type="ECO:0000259" key="3">
    <source>
        <dbReference type="PROSITE" id="PS50110"/>
    </source>
</evidence>
<dbReference type="PROSITE" id="PS50110">
    <property type="entry name" value="RESPONSE_REGULATORY"/>
    <property type="match status" value="1"/>
</dbReference>
<name>A0A517YBW1_9BACT</name>
<dbReference type="Proteomes" id="UP000315017">
    <property type="component" value="Chromosome"/>
</dbReference>
<keyword evidence="5" id="KW-1185">Reference proteome</keyword>
<sequence length="303" mass="33296">MPNVLVIDDSPIDRILVEGILKRDSRMKTTVATNGLDGLAKMEATKQDVVITDLQMPEMDGLQLVTAIRLHYPHVPVVLITAHGSEDLAIRALEQGAASYVPKSQVAEKLLDSVDQVLDLAKSDRSYELLASCMQEANFRFDLANDGALLERLVELVQQISTCMGLCDVGGQVRLGMALEEALRMCLYRGNLELSEADMRQVQFHRGAAQPLVEERRRAPGVSDRKLLVAVQLSPAQGLIAIRHEGPPLNWLEDSSPEATAHDGLGDRSLILMKAFVDEVWLDPAGQQLELRIHGPRSNAPTN</sequence>
<dbReference type="InterPro" id="IPR050595">
    <property type="entry name" value="Bact_response_regulator"/>
</dbReference>
<dbReference type="EMBL" id="CP036274">
    <property type="protein sequence ID" value="QDU27730.1"/>
    <property type="molecule type" value="Genomic_DNA"/>
</dbReference>
<gene>
    <name evidence="4" type="primary">glnG_2</name>
    <name evidence="4" type="ORF">ETAA8_28200</name>
</gene>
<protein>
    <submittedName>
        <fullName evidence="4">Nitrogen regulation protein NR(I)</fullName>
    </submittedName>
</protein>
<dbReference type="SMART" id="SM00448">
    <property type="entry name" value="REC"/>
    <property type="match status" value="1"/>
</dbReference>
<keyword evidence="1 2" id="KW-0597">Phosphoprotein</keyword>
<proteinExistence type="predicted"/>
<dbReference type="KEGG" id="aagg:ETAA8_28200"/>
<dbReference type="PANTHER" id="PTHR44591">
    <property type="entry name" value="STRESS RESPONSE REGULATOR PROTEIN 1"/>
    <property type="match status" value="1"/>
</dbReference>
<evidence type="ECO:0000313" key="5">
    <source>
        <dbReference type="Proteomes" id="UP000315017"/>
    </source>
</evidence>
<dbReference type="SUPFAM" id="SSF52172">
    <property type="entry name" value="CheY-like"/>
    <property type="match status" value="1"/>
</dbReference>